<name>A0ABQ9J920_9CUCU</name>
<keyword evidence="3" id="KW-1185">Reference proteome</keyword>
<evidence type="ECO:0000313" key="3">
    <source>
        <dbReference type="Proteomes" id="UP001162164"/>
    </source>
</evidence>
<dbReference type="Pfam" id="PF14838">
    <property type="entry name" value="INTS5_C"/>
    <property type="match status" value="1"/>
</dbReference>
<feature type="domain" description="Integrator complex subunit 5 C-terminal" evidence="1">
    <location>
        <begin position="82"/>
        <end position="155"/>
    </location>
</feature>
<dbReference type="InterPro" id="IPR029444">
    <property type="entry name" value="INTS5_C"/>
</dbReference>
<reference evidence="2" key="1">
    <citation type="journal article" date="2023" name="Insect Mol. Biol.">
        <title>Genome sequencing provides insights into the evolution of gene families encoding plant cell wall-degrading enzymes in longhorned beetles.</title>
        <authorList>
            <person name="Shin N.R."/>
            <person name="Okamura Y."/>
            <person name="Kirsch R."/>
            <person name="Pauchet Y."/>
        </authorList>
    </citation>
    <scope>NUCLEOTIDE SEQUENCE</scope>
    <source>
        <strain evidence="2">MMC_N1</strain>
    </source>
</reference>
<evidence type="ECO:0000259" key="1">
    <source>
        <dbReference type="Pfam" id="PF14838"/>
    </source>
</evidence>
<dbReference type="Proteomes" id="UP001162164">
    <property type="component" value="Unassembled WGS sequence"/>
</dbReference>
<organism evidence="2 3">
    <name type="scientific">Molorchus minor</name>
    <dbReference type="NCBI Taxonomy" id="1323400"/>
    <lineage>
        <taxon>Eukaryota</taxon>
        <taxon>Metazoa</taxon>
        <taxon>Ecdysozoa</taxon>
        <taxon>Arthropoda</taxon>
        <taxon>Hexapoda</taxon>
        <taxon>Insecta</taxon>
        <taxon>Pterygota</taxon>
        <taxon>Neoptera</taxon>
        <taxon>Endopterygota</taxon>
        <taxon>Coleoptera</taxon>
        <taxon>Polyphaga</taxon>
        <taxon>Cucujiformia</taxon>
        <taxon>Chrysomeloidea</taxon>
        <taxon>Cerambycidae</taxon>
        <taxon>Lamiinae</taxon>
        <taxon>Monochamini</taxon>
        <taxon>Molorchus</taxon>
    </lineage>
</organism>
<evidence type="ECO:0000313" key="2">
    <source>
        <dbReference type="EMBL" id="KAJ8974661.1"/>
    </source>
</evidence>
<dbReference type="EMBL" id="JAPWTJ010000952">
    <property type="protein sequence ID" value="KAJ8974661.1"/>
    <property type="molecule type" value="Genomic_DNA"/>
</dbReference>
<accession>A0ABQ9J920</accession>
<sequence>MFWIFEELYWKCLWSLRETFDDTDAVRLQKKATVPYSATGVFVNYSLSAISMDIKNILNVDIMARLYHFIDDWCKYFGTPEVLEDDGTSNKIKGFQKVNRILKCLCTYSKVAKVLALRELLERALFRSDNILFGAVNTEHDDDCDKVLLKQNKKIS</sequence>
<proteinExistence type="predicted"/>
<protein>
    <recommendedName>
        <fullName evidence="1">Integrator complex subunit 5 C-terminal domain-containing protein</fullName>
    </recommendedName>
</protein>
<comment type="caution">
    <text evidence="2">The sequence shown here is derived from an EMBL/GenBank/DDBJ whole genome shotgun (WGS) entry which is preliminary data.</text>
</comment>
<gene>
    <name evidence="2" type="ORF">NQ317_011977</name>
</gene>